<evidence type="ECO:0000313" key="2">
    <source>
        <dbReference type="Proteomes" id="UP000233100"/>
    </source>
</evidence>
<accession>A0A7N9CDB4</accession>
<reference evidence="1" key="3">
    <citation type="submission" date="2025-09" db="UniProtKB">
        <authorList>
            <consortium name="Ensembl"/>
        </authorList>
    </citation>
    <scope>IDENTIFICATION</scope>
</reference>
<keyword evidence="2" id="KW-1185">Reference proteome</keyword>
<dbReference type="PRINTS" id="PR02045">
    <property type="entry name" value="F138DOMAIN"/>
</dbReference>
<reference evidence="1" key="2">
    <citation type="submission" date="2025-08" db="UniProtKB">
        <authorList>
            <consortium name="Ensembl"/>
        </authorList>
    </citation>
    <scope>IDENTIFICATION</scope>
</reference>
<dbReference type="PANTHER" id="PTHR46254">
    <property type="entry name" value="PROTEIN GVQW1-RELATED"/>
    <property type="match status" value="1"/>
</dbReference>
<dbReference type="Proteomes" id="UP000233100">
    <property type="component" value="Chromosome 1"/>
</dbReference>
<sequence>MLFSHQCFFETESYSVAQAGVQWHDLSSLQPPPRGLKQFSCLGLPSSWITGARLANFCIFTRNGVSPCWSGWSQTPGLKQCPPTTASQSARITGMSHRTWAFSSMLF</sequence>
<dbReference type="PANTHER" id="PTHR46254:SF6">
    <property type="entry name" value="HIGH MOBILITY GROUP AT-HOOK 2"/>
    <property type="match status" value="1"/>
</dbReference>
<dbReference type="GeneTree" id="ENSGT00940000161627"/>
<name>A0A7N9CDB4_MACFA</name>
<evidence type="ECO:0000313" key="1">
    <source>
        <dbReference type="Ensembl" id="ENSMFAP00000048125.1"/>
    </source>
</evidence>
<protein>
    <submittedName>
        <fullName evidence="1">Uncharacterized protein</fullName>
    </submittedName>
</protein>
<reference evidence="1 2" key="1">
    <citation type="submission" date="2013-03" db="EMBL/GenBank/DDBJ databases">
        <authorList>
            <person name="Warren W."/>
            <person name="Wilson R.K."/>
        </authorList>
    </citation>
    <scope>NUCLEOTIDE SEQUENCE</scope>
</reference>
<organism evidence="1 2">
    <name type="scientific">Macaca fascicularis</name>
    <name type="common">Crab-eating macaque</name>
    <name type="synonym">Cynomolgus monkey</name>
    <dbReference type="NCBI Taxonomy" id="9541"/>
    <lineage>
        <taxon>Eukaryota</taxon>
        <taxon>Metazoa</taxon>
        <taxon>Chordata</taxon>
        <taxon>Craniata</taxon>
        <taxon>Vertebrata</taxon>
        <taxon>Euteleostomi</taxon>
        <taxon>Mammalia</taxon>
        <taxon>Eutheria</taxon>
        <taxon>Euarchontoglires</taxon>
        <taxon>Primates</taxon>
        <taxon>Haplorrhini</taxon>
        <taxon>Catarrhini</taxon>
        <taxon>Cercopithecidae</taxon>
        <taxon>Cercopithecinae</taxon>
        <taxon>Macaca</taxon>
    </lineage>
</organism>
<proteinExistence type="predicted"/>
<dbReference type="AlphaFoldDB" id="A0A7N9CDB4"/>
<dbReference type="Ensembl" id="ENSMFAT00000086641.1">
    <property type="protein sequence ID" value="ENSMFAP00000048125.1"/>
    <property type="gene ID" value="ENSMFAG00000047436.1"/>
</dbReference>